<dbReference type="EMBL" id="AMRG01000014">
    <property type="protein sequence ID" value="EKE80909.1"/>
    <property type="molecule type" value="Genomic_DNA"/>
</dbReference>
<dbReference type="Proteomes" id="UP000014115">
    <property type="component" value="Unassembled WGS sequence"/>
</dbReference>
<protein>
    <recommendedName>
        <fullName evidence="4">YqaE/Pmp3 family membrane protein</fullName>
    </recommendedName>
</protein>
<keyword evidence="1" id="KW-0472">Membrane</keyword>
<dbReference type="PATRIC" id="fig|740709.3.peg.2220"/>
<evidence type="ECO:0000313" key="3">
    <source>
        <dbReference type="Proteomes" id="UP000014115"/>
    </source>
</evidence>
<accession>K2KDW3</accession>
<gene>
    <name evidence="2" type="ORF">A10D4_10994</name>
</gene>
<keyword evidence="1" id="KW-1133">Transmembrane helix</keyword>
<name>K2KDW3_9GAMM</name>
<comment type="caution">
    <text evidence="2">The sequence shown here is derived from an EMBL/GenBank/DDBJ whole genome shotgun (WGS) entry which is preliminary data.</text>
</comment>
<proteinExistence type="predicted"/>
<dbReference type="RefSeq" id="WP_008489545.1">
    <property type="nucleotide sequence ID" value="NZ_AMRG01000014.1"/>
</dbReference>
<keyword evidence="1" id="KW-0812">Transmembrane</keyword>
<reference evidence="2 3" key="1">
    <citation type="journal article" date="2012" name="J. Bacteriol.">
        <title>Genome Sequence of Idiomarina xiamenensis Type Strain 10-D-4.</title>
        <authorList>
            <person name="Lai Q."/>
            <person name="Wang L."/>
            <person name="Wang W."/>
            <person name="Shao Z."/>
        </authorList>
    </citation>
    <scope>NUCLEOTIDE SEQUENCE [LARGE SCALE GENOMIC DNA]</scope>
    <source>
        <strain evidence="2 3">10-D-4</strain>
    </source>
</reference>
<dbReference type="eggNOG" id="ENOG5032KR4">
    <property type="taxonomic scope" value="Bacteria"/>
</dbReference>
<organism evidence="2 3">
    <name type="scientific">Idiomarina xiamenensis 10-D-4</name>
    <dbReference type="NCBI Taxonomy" id="740709"/>
    <lineage>
        <taxon>Bacteria</taxon>
        <taxon>Pseudomonadati</taxon>
        <taxon>Pseudomonadota</taxon>
        <taxon>Gammaproteobacteria</taxon>
        <taxon>Alteromonadales</taxon>
        <taxon>Idiomarinaceae</taxon>
        <taxon>Idiomarina</taxon>
    </lineage>
</organism>
<sequence>MRYLFAILLPPLAILSTGKVFQAIFNLILCAIVLILAIFTLGGLGGLYLICIIHALFAVHSYHQDQRDKRIIKHLRGD</sequence>
<evidence type="ECO:0000256" key="1">
    <source>
        <dbReference type="SAM" id="Phobius"/>
    </source>
</evidence>
<feature type="transmembrane region" description="Helical" evidence="1">
    <location>
        <begin position="32"/>
        <end position="59"/>
    </location>
</feature>
<dbReference type="AlphaFoldDB" id="K2KDW3"/>
<evidence type="ECO:0000313" key="2">
    <source>
        <dbReference type="EMBL" id="EKE80909.1"/>
    </source>
</evidence>
<dbReference type="STRING" id="740709.A10D4_10994"/>
<evidence type="ECO:0008006" key="4">
    <source>
        <dbReference type="Google" id="ProtNLM"/>
    </source>
</evidence>
<keyword evidence="3" id="KW-1185">Reference proteome</keyword>